<keyword evidence="1" id="KW-0812">Transmembrane</keyword>
<accession>A0A5N6U3K9</accession>
<protein>
    <recommendedName>
        <fullName evidence="2">SigF-like NTF2-like domain-containing protein</fullName>
    </recommendedName>
</protein>
<gene>
    <name evidence="3" type="ORF">BDV25DRAFT_137514</name>
</gene>
<name>A0A5N6U3K9_ASPAV</name>
<dbReference type="AlphaFoldDB" id="A0A5N6U3K9"/>
<dbReference type="OrthoDB" id="2344312at2759"/>
<evidence type="ECO:0000259" key="2">
    <source>
        <dbReference type="Pfam" id="PF24840"/>
    </source>
</evidence>
<keyword evidence="4" id="KW-1185">Reference proteome</keyword>
<keyword evidence="1" id="KW-0472">Membrane</keyword>
<dbReference type="EMBL" id="ML742047">
    <property type="protein sequence ID" value="KAE8152841.1"/>
    <property type="molecule type" value="Genomic_DNA"/>
</dbReference>
<dbReference type="Pfam" id="PF24840">
    <property type="entry name" value="NTF2_SigF"/>
    <property type="match status" value="1"/>
</dbReference>
<evidence type="ECO:0000313" key="4">
    <source>
        <dbReference type="Proteomes" id="UP000325780"/>
    </source>
</evidence>
<reference evidence="3 4" key="1">
    <citation type="submission" date="2019-04" db="EMBL/GenBank/DDBJ databases">
        <title>Friends and foes A comparative genomics study of 23 Aspergillus species from section Flavi.</title>
        <authorList>
            <consortium name="DOE Joint Genome Institute"/>
            <person name="Kjaerbolling I."/>
            <person name="Vesth T."/>
            <person name="Frisvad J.C."/>
            <person name="Nybo J.L."/>
            <person name="Theobald S."/>
            <person name="Kildgaard S."/>
            <person name="Isbrandt T."/>
            <person name="Kuo A."/>
            <person name="Sato A."/>
            <person name="Lyhne E.K."/>
            <person name="Kogle M.E."/>
            <person name="Wiebenga A."/>
            <person name="Kun R.S."/>
            <person name="Lubbers R.J."/>
            <person name="Makela M.R."/>
            <person name="Barry K."/>
            <person name="Chovatia M."/>
            <person name="Clum A."/>
            <person name="Daum C."/>
            <person name="Haridas S."/>
            <person name="He G."/>
            <person name="LaButti K."/>
            <person name="Lipzen A."/>
            <person name="Mondo S."/>
            <person name="Riley R."/>
            <person name="Salamov A."/>
            <person name="Simmons B.A."/>
            <person name="Magnuson J.K."/>
            <person name="Henrissat B."/>
            <person name="Mortensen U.H."/>
            <person name="Larsen T.O."/>
            <person name="Devries R.P."/>
            <person name="Grigoriev I.V."/>
            <person name="Machida M."/>
            <person name="Baker S.E."/>
            <person name="Andersen M.R."/>
        </authorList>
    </citation>
    <scope>NUCLEOTIDE SEQUENCE [LARGE SCALE GENOMIC DNA]</scope>
    <source>
        <strain evidence="3 4">IBT 18842</strain>
    </source>
</reference>
<dbReference type="PANTHER" id="PTHR35393">
    <property type="entry name" value="CHROMOSOME 1, WHOLE GENOME SHOTGUN SEQUENCE"/>
    <property type="match status" value="1"/>
</dbReference>
<evidence type="ECO:0000256" key="1">
    <source>
        <dbReference type="SAM" id="Phobius"/>
    </source>
</evidence>
<sequence>MENPEQEIPQIISTLTQTPPALQSRTIDKYFTPNATFVHPFCRIQSFDNSRWVVKKIYQWYKIMSPRIEMRVHSVALDKPNLKLYVTMSQVFTIWIIPFHIARVTLTTVLDLTTDPTGSSLPSGPKRGKEKYYISKQEDLYQTSEFVKFILPHVGYWIVVGMHAFATVFCVLGVFLWAPFVFLEERGLLGGLLGRGNVAGSVRTYI</sequence>
<feature type="transmembrane region" description="Helical" evidence="1">
    <location>
        <begin position="154"/>
        <end position="178"/>
    </location>
</feature>
<dbReference type="InterPro" id="IPR057514">
    <property type="entry name" value="NTF2_SigF"/>
</dbReference>
<keyword evidence="1" id="KW-1133">Transmembrane helix</keyword>
<dbReference type="Proteomes" id="UP000325780">
    <property type="component" value="Unassembled WGS sequence"/>
</dbReference>
<feature type="domain" description="SigF-like NTF2-like" evidence="2">
    <location>
        <begin position="1"/>
        <end position="173"/>
    </location>
</feature>
<organism evidence="3 4">
    <name type="scientific">Aspergillus avenaceus</name>
    <dbReference type="NCBI Taxonomy" id="36643"/>
    <lineage>
        <taxon>Eukaryota</taxon>
        <taxon>Fungi</taxon>
        <taxon>Dikarya</taxon>
        <taxon>Ascomycota</taxon>
        <taxon>Pezizomycotina</taxon>
        <taxon>Eurotiomycetes</taxon>
        <taxon>Eurotiomycetidae</taxon>
        <taxon>Eurotiales</taxon>
        <taxon>Aspergillaceae</taxon>
        <taxon>Aspergillus</taxon>
        <taxon>Aspergillus subgen. Circumdati</taxon>
    </lineage>
</organism>
<evidence type="ECO:0000313" key="3">
    <source>
        <dbReference type="EMBL" id="KAE8152841.1"/>
    </source>
</evidence>
<proteinExistence type="predicted"/>
<dbReference type="PANTHER" id="PTHR35393:SF1">
    <property type="entry name" value="SNOAL-LIKE DOMAIN-CONTAINING PROTEIN"/>
    <property type="match status" value="1"/>
</dbReference>